<dbReference type="EMBL" id="CP063362">
    <property type="protein sequence ID" value="QRG04979.1"/>
    <property type="molecule type" value="Genomic_DNA"/>
</dbReference>
<keyword evidence="2" id="KW-0812">Transmembrane</keyword>
<organism evidence="3 4">
    <name type="scientific">Xanthobacter dioxanivorans</name>
    <dbReference type="NCBI Taxonomy" id="2528964"/>
    <lineage>
        <taxon>Bacteria</taxon>
        <taxon>Pseudomonadati</taxon>
        <taxon>Pseudomonadota</taxon>
        <taxon>Alphaproteobacteria</taxon>
        <taxon>Hyphomicrobiales</taxon>
        <taxon>Xanthobacteraceae</taxon>
        <taxon>Xanthobacter</taxon>
    </lineage>
</organism>
<feature type="transmembrane region" description="Helical" evidence="2">
    <location>
        <begin position="58"/>
        <end position="89"/>
    </location>
</feature>
<protein>
    <submittedName>
        <fullName evidence="3">Uncharacterized protein</fullName>
    </submittedName>
</protein>
<accession>A0A974PK30</accession>
<proteinExistence type="predicted"/>
<dbReference type="KEGG" id="xdi:EZH22_17800"/>
<feature type="region of interest" description="Disordered" evidence="1">
    <location>
        <begin position="114"/>
        <end position="143"/>
    </location>
</feature>
<dbReference type="AlphaFoldDB" id="A0A974PK30"/>
<keyword evidence="2" id="KW-1133">Transmembrane helix</keyword>
<sequence>MLWSEGWGAGGEIRQRCGWLGRFAGAPAAILLAGFALVFRAGAAAAEVVGSEVETVGLGAALVMLLFLAIAALVVISFVAKLLLAFGLVPKSRTSRLRKVIVFLARATGTVRTTAGGRTETGRPTPVERGGGSSGGAGASGDY</sequence>
<dbReference type="RefSeq" id="WP_203191855.1">
    <property type="nucleotide sequence ID" value="NZ_CP063362.1"/>
</dbReference>
<feature type="compositionally biased region" description="Low complexity" evidence="1">
    <location>
        <begin position="114"/>
        <end position="127"/>
    </location>
</feature>
<feature type="transmembrane region" description="Helical" evidence="2">
    <location>
        <begin position="23"/>
        <end position="46"/>
    </location>
</feature>
<evidence type="ECO:0000313" key="3">
    <source>
        <dbReference type="EMBL" id="QRG04979.1"/>
    </source>
</evidence>
<keyword evidence="4" id="KW-1185">Reference proteome</keyword>
<dbReference type="Proteomes" id="UP000596427">
    <property type="component" value="Chromosome"/>
</dbReference>
<reference evidence="3 4" key="1">
    <citation type="submission" date="2020-10" db="EMBL/GenBank/DDBJ databases">
        <title>Degradation of 1,4-Dioxane by Xanthobacter sp. YN2, via a Novel Group-2 Soluble Di-Iron Monooxygenase.</title>
        <authorList>
            <person name="Ma F."/>
            <person name="Wang Y."/>
            <person name="Yang J."/>
            <person name="Guo H."/>
            <person name="Su D."/>
            <person name="Yu L."/>
        </authorList>
    </citation>
    <scope>NUCLEOTIDE SEQUENCE [LARGE SCALE GENOMIC DNA]</scope>
    <source>
        <strain evidence="3 4">YN2</strain>
    </source>
</reference>
<feature type="compositionally biased region" description="Gly residues" evidence="1">
    <location>
        <begin position="129"/>
        <end position="143"/>
    </location>
</feature>
<evidence type="ECO:0000256" key="2">
    <source>
        <dbReference type="SAM" id="Phobius"/>
    </source>
</evidence>
<evidence type="ECO:0000313" key="4">
    <source>
        <dbReference type="Proteomes" id="UP000596427"/>
    </source>
</evidence>
<keyword evidence="2" id="KW-0472">Membrane</keyword>
<evidence type="ECO:0000256" key="1">
    <source>
        <dbReference type="SAM" id="MobiDB-lite"/>
    </source>
</evidence>
<name>A0A974PK30_9HYPH</name>
<gene>
    <name evidence="3" type="ORF">EZH22_17800</name>
</gene>